<dbReference type="InterPro" id="IPR018324">
    <property type="entry name" value="Rad17/Rad24_fun/met"/>
</dbReference>
<name>A0A401PXY2_SCYTO</name>
<dbReference type="GO" id="GO:0000077">
    <property type="term" value="P:DNA damage checkpoint signaling"/>
    <property type="evidence" value="ECO:0007669"/>
    <property type="project" value="InterPro"/>
</dbReference>
<proteinExistence type="inferred from homology"/>
<dbReference type="GO" id="GO:0003689">
    <property type="term" value="F:DNA clamp loader activity"/>
    <property type="evidence" value="ECO:0007669"/>
    <property type="project" value="InterPro"/>
</dbReference>
<dbReference type="Proteomes" id="UP000288216">
    <property type="component" value="Unassembled WGS sequence"/>
</dbReference>
<comment type="subcellular location">
    <subcellularLocation>
        <location evidence="1">Nucleus</location>
    </subcellularLocation>
</comment>
<dbReference type="GO" id="GO:0031389">
    <property type="term" value="C:Rad17 RFC-like complex"/>
    <property type="evidence" value="ECO:0007669"/>
    <property type="project" value="InterPro"/>
</dbReference>
<evidence type="ECO:0000256" key="2">
    <source>
        <dbReference type="ARBA" id="ARBA00006168"/>
    </source>
</evidence>
<feature type="compositionally biased region" description="Low complexity" evidence="8">
    <location>
        <begin position="666"/>
        <end position="678"/>
    </location>
</feature>
<protein>
    <recommendedName>
        <fullName evidence="9">Checkpoint protein RAD24-like helical bundle domain-containing protein</fullName>
    </recommendedName>
</protein>
<evidence type="ECO:0000256" key="7">
    <source>
        <dbReference type="ARBA" id="ARBA00023306"/>
    </source>
</evidence>
<keyword evidence="5" id="KW-0067">ATP-binding</keyword>
<keyword evidence="7" id="KW-0131">Cell cycle</keyword>
<dbReference type="InterPro" id="IPR057927">
    <property type="entry name" value="RAD24-like_helical"/>
</dbReference>
<dbReference type="InterPro" id="IPR004582">
    <property type="entry name" value="Checkpoint_prot_Rad17_Rad24"/>
</dbReference>
<evidence type="ECO:0000256" key="3">
    <source>
        <dbReference type="ARBA" id="ARBA00022741"/>
    </source>
</evidence>
<feature type="compositionally biased region" description="Basic and acidic residues" evidence="8">
    <location>
        <begin position="383"/>
        <end position="393"/>
    </location>
</feature>
<dbReference type="AlphaFoldDB" id="A0A401PXY2"/>
<evidence type="ECO:0000256" key="6">
    <source>
        <dbReference type="ARBA" id="ARBA00023242"/>
    </source>
</evidence>
<dbReference type="GO" id="GO:0033314">
    <property type="term" value="P:mitotic DNA replication checkpoint signaling"/>
    <property type="evidence" value="ECO:0007669"/>
    <property type="project" value="TreeGrafter"/>
</dbReference>
<comment type="caution">
    <text evidence="10">The sequence shown here is derived from an EMBL/GenBank/DDBJ whole genome shotgun (WGS) entry which is preliminary data.</text>
</comment>
<dbReference type="STRING" id="75743.A0A401PXY2"/>
<feature type="compositionally biased region" description="Low complexity" evidence="8">
    <location>
        <begin position="643"/>
        <end position="659"/>
    </location>
</feature>
<evidence type="ECO:0000256" key="5">
    <source>
        <dbReference type="ARBA" id="ARBA00022840"/>
    </source>
</evidence>
<evidence type="ECO:0000256" key="8">
    <source>
        <dbReference type="SAM" id="MobiDB-lite"/>
    </source>
</evidence>
<dbReference type="GO" id="GO:0006281">
    <property type="term" value="P:DNA repair"/>
    <property type="evidence" value="ECO:0007669"/>
    <property type="project" value="InterPro"/>
</dbReference>
<dbReference type="Pfam" id="PF03215">
    <property type="entry name" value="Rad17"/>
    <property type="match status" value="1"/>
</dbReference>
<dbReference type="OMA" id="XLKMEAL"/>
<dbReference type="InterPro" id="IPR027417">
    <property type="entry name" value="P-loop_NTPase"/>
</dbReference>
<comment type="similarity">
    <text evidence="2">Belongs to the rad17/RAD24 family.</text>
</comment>
<dbReference type="GO" id="GO:0005524">
    <property type="term" value="F:ATP binding"/>
    <property type="evidence" value="ECO:0007669"/>
    <property type="project" value="UniProtKB-KW"/>
</dbReference>
<dbReference type="SUPFAM" id="SSF52540">
    <property type="entry name" value="P-loop containing nucleoside triphosphate hydrolases"/>
    <property type="match status" value="1"/>
</dbReference>
<keyword evidence="3" id="KW-0547">Nucleotide-binding</keyword>
<dbReference type="GO" id="GO:0005634">
    <property type="term" value="C:nucleus"/>
    <property type="evidence" value="ECO:0007669"/>
    <property type="project" value="UniProtKB-SubCell"/>
</dbReference>
<evidence type="ECO:0000259" key="9">
    <source>
        <dbReference type="Pfam" id="PF25812"/>
    </source>
</evidence>
<dbReference type="FunFam" id="3.40.50.300:FF:001661">
    <property type="entry name" value="RAD17 checkpoint clamp loader component"/>
    <property type="match status" value="1"/>
</dbReference>
<dbReference type="OrthoDB" id="10265971at2759"/>
<dbReference type="Pfam" id="PF25812">
    <property type="entry name" value="RAD24_helical"/>
    <property type="match status" value="1"/>
</dbReference>
<gene>
    <name evidence="10" type="ORF">scyTo_0015747</name>
</gene>
<dbReference type="GO" id="GO:0003682">
    <property type="term" value="F:chromatin binding"/>
    <property type="evidence" value="ECO:0007669"/>
    <property type="project" value="TreeGrafter"/>
</dbReference>
<feature type="compositionally biased region" description="Acidic residues" evidence="8">
    <location>
        <begin position="679"/>
        <end position="692"/>
    </location>
</feature>
<evidence type="ECO:0000256" key="1">
    <source>
        <dbReference type="ARBA" id="ARBA00004123"/>
    </source>
</evidence>
<organism evidence="10 11">
    <name type="scientific">Scyliorhinus torazame</name>
    <name type="common">Cloudy catshark</name>
    <name type="synonym">Catulus torazame</name>
    <dbReference type="NCBI Taxonomy" id="75743"/>
    <lineage>
        <taxon>Eukaryota</taxon>
        <taxon>Metazoa</taxon>
        <taxon>Chordata</taxon>
        <taxon>Craniata</taxon>
        <taxon>Vertebrata</taxon>
        <taxon>Chondrichthyes</taxon>
        <taxon>Elasmobranchii</taxon>
        <taxon>Galeomorphii</taxon>
        <taxon>Galeoidea</taxon>
        <taxon>Carcharhiniformes</taxon>
        <taxon>Scyliorhinidae</taxon>
        <taxon>Scyliorhinus</taxon>
    </lineage>
</organism>
<accession>A0A401PXY2</accession>
<keyword evidence="6" id="KW-0539">Nucleus</keyword>
<feature type="region of interest" description="Disordered" evidence="8">
    <location>
        <begin position="29"/>
        <end position="51"/>
    </location>
</feature>
<dbReference type="EMBL" id="BFAA01009081">
    <property type="protein sequence ID" value="GCB77982.1"/>
    <property type="molecule type" value="Genomic_DNA"/>
</dbReference>
<dbReference type="PANTHER" id="PTHR12172">
    <property type="entry name" value="CELL CYCLE CHECKPOINT PROTEIN RAD17"/>
    <property type="match status" value="1"/>
</dbReference>
<sequence length="692" mass="77804">MSKSSLSRKVISAKVTNWVNPSFDGISNSTLPLTSDRKPSSNLGSSGGVQKTLWTERDKTLQSSILSSTKSRKRTKVSDVEQIFDRCRQNSASNPNETWVDEYRPQTQSELAVHKKKIEEVENWLKAHTIERHNQQGSSILLLTGAAGIGKTATIQVLVKELEIQLLEWTNPLSENKFINHDEFKDRLNHEPGFQVYASKSQSTLFQEFLLRANKYKKLQMLGDGLQTDKKLILVEDMPNQFYREPSCMHDILRRFKQTARCPLVFIISDSTSGGSSHRLLFPKDIQEELAIFNISFNPVAPTSMLKVLSRIASQQASKNDGKTVVPDKTVLEMLCKGSAGDIRTAINSLQFTSVKGCPLEQYQTQNHKGKPLIKAGTSSRGKYKEKSSKANEKGGGLNTIGSKDQSLFLFRALGKIIYCKRELPNDLDLNPLPIHLSEHERDPLLVNPEEVIENSHMSEELFNLYLHQNYLDFFNDIEDIVRASEYLSDADFLTVDWNHRSTLQKYSASVAARGLIHANKARARANCKGGAGFKPLHKPQWLSISKKYKENCLAAKGFFSQFCLAPFCLQTQLLPYLALLTNPMRNQAQINFIQDVGRFPFKRYSTRSTLETLTDRDPGILELDNEVEDCSQPRLLTHDQPTATSETQTTCSTTTGSLSGVGDLPSSQPQPTITQSSLEEEELVIEEYDSN</sequence>
<keyword evidence="11" id="KW-1185">Reference proteome</keyword>
<evidence type="ECO:0000313" key="10">
    <source>
        <dbReference type="EMBL" id="GCB77982.1"/>
    </source>
</evidence>
<feature type="region of interest" description="Disordered" evidence="8">
    <location>
        <begin position="369"/>
        <end position="398"/>
    </location>
</feature>
<evidence type="ECO:0000256" key="4">
    <source>
        <dbReference type="ARBA" id="ARBA00022763"/>
    </source>
</evidence>
<reference evidence="10 11" key="1">
    <citation type="journal article" date="2018" name="Nat. Ecol. Evol.">
        <title>Shark genomes provide insights into elasmobranch evolution and the origin of vertebrates.</title>
        <authorList>
            <person name="Hara Y"/>
            <person name="Yamaguchi K"/>
            <person name="Onimaru K"/>
            <person name="Kadota M"/>
            <person name="Koyanagi M"/>
            <person name="Keeley SD"/>
            <person name="Tatsumi K"/>
            <person name="Tanaka K"/>
            <person name="Motone F"/>
            <person name="Kageyama Y"/>
            <person name="Nozu R"/>
            <person name="Adachi N"/>
            <person name="Nishimura O"/>
            <person name="Nakagawa R"/>
            <person name="Tanegashima C"/>
            <person name="Kiyatake I"/>
            <person name="Matsumoto R"/>
            <person name="Murakumo K"/>
            <person name="Nishida K"/>
            <person name="Terakita A"/>
            <person name="Kuratani S"/>
            <person name="Sato K"/>
            <person name="Hyodo S Kuraku.S."/>
        </authorList>
    </citation>
    <scope>NUCLEOTIDE SEQUENCE [LARGE SCALE GENOMIC DNA]</scope>
</reference>
<keyword evidence="4" id="KW-0227">DNA damage</keyword>
<dbReference type="NCBIfam" id="TIGR00602">
    <property type="entry name" value="rad24"/>
    <property type="match status" value="1"/>
</dbReference>
<feature type="region of interest" description="Disordered" evidence="8">
    <location>
        <begin position="639"/>
        <end position="692"/>
    </location>
</feature>
<feature type="domain" description="Checkpoint protein RAD24-like helical bundle" evidence="9">
    <location>
        <begin position="406"/>
        <end position="497"/>
    </location>
</feature>
<dbReference type="Gene3D" id="3.40.50.300">
    <property type="entry name" value="P-loop containing nucleotide triphosphate hydrolases"/>
    <property type="match status" value="1"/>
</dbReference>
<feature type="compositionally biased region" description="Polar residues" evidence="8">
    <location>
        <begin position="40"/>
        <end position="51"/>
    </location>
</feature>
<dbReference type="PANTHER" id="PTHR12172:SF0">
    <property type="entry name" value="CELL CYCLE CHECKPOINT PROTEIN RAD17"/>
    <property type="match status" value="1"/>
</dbReference>
<evidence type="ECO:0000313" key="11">
    <source>
        <dbReference type="Proteomes" id="UP000288216"/>
    </source>
</evidence>